<organism evidence="3 4">
    <name type="scientific">Paucihalobacter ruber</name>
    <dbReference type="NCBI Taxonomy" id="2567861"/>
    <lineage>
        <taxon>Bacteria</taxon>
        <taxon>Pseudomonadati</taxon>
        <taxon>Bacteroidota</taxon>
        <taxon>Flavobacteriia</taxon>
        <taxon>Flavobacteriales</taxon>
        <taxon>Flavobacteriaceae</taxon>
        <taxon>Paucihalobacter</taxon>
    </lineage>
</organism>
<proteinExistence type="predicted"/>
<dbReference type="AlphaFoldDB" id="A0A506PJ30"/>
<reference evidence="3 4" key="1">
    <citation type="submission" date="2019-06" db="EMBL/GenBank/DDBJ databases">
        <title>Flavobacteriaceae Paucihalobacterium erythroidium CWB-1, complete genome.</title>
        <authorList>
            <person name="Wu S."/>
        </authorList>
    </citation>
    <scope>NUCLEOTIDE SEQUENCE [LARGE SCALE GENOMIC DNA]</scope>
    <source>
        <strain evidence="3 4">CWB-1</strain>
    </source>
</reference>
<dbReference type="Proteomes" id="UP000317332">
    <property type="component" value="Unassembled WGS sequence"/>
</dbReference>
<dbReference type="RefSeq" id="WP_140989667.1">
    <property type="nucleotide sequence ID" value="NZ_VHIQ01000003.1"/>
</dbReference>
<feature type="region of interest" description="Disordered" evidence="1">
    <location>
        <begin position="136"/>
        <end position="159"/>
    </location>
</feature>
<accession>A0A506PJ30</accession>
<evidence type="ECO:0000313" key="3">
    <source>
        <dbReference type="EMBL" id="TPV33801.1"/>
    </source>
</evidence>
<evidence type="ECO:0000256" key="1">
    <source>
        <dbReference type="SAM" id="MobiDB-lite"/>
    </source>
</evidence>
<gene>
    <name evidence="3" type="ORF">FJ651_06495</name>
</gene>
<feature type="signal peptide" evidence="2">
    <location>
        <begin position="1"/>
        <end position="19"/>
    </location>
</feature>
<sequence>MKYIIITLLLLLFSLDTTAQNPEKLERIKALKVAFITEKLSLTETEAQQFWPVYNKYEEATFKLRREKRAERADYDFASLSEADANNLLNSMMDTEREKFELRKQLVNDLKKVLPATKILKLQWTEDQFNRRLLEEMRNRRGGNTGGQQEGIKQRERQN</sequence>
<protein>
    <submittedName>
        <fullName evidence="3">Sensor of ECF-type sigma factor</fullName>
    </submittedName>
</protein>
<evidence type="ECO:0000313" key="4">
    <source>
        <dbReference type="Proteomes" id="UP000317332"/>
    </source>
</evidence>
<name>A0A506PJ30_9FLAO</name>
<keyword evidence="2" id="KW-0732">Signal</keyword>
<comment type="caution">
    <text evidence="3">The sequence shown here is derived from an EMBL/GenBank/DDBJ whole genome shotgun (WGS) entry which is preliminary data.</text>
</comment>
<dbReference type="EMBL" id="VHIQ01000003">
    <property type="protein sequence ID" value="TPV33801.1"/>
    <property type="molecule type" value="Genomic_DNA"/>
</dbReference>
<keyword evidence="4" id="KW-1185">Reference proteome</keyword>
<feature type="chain" id="PRO_5021292473" evidence="2">
    <location>
        <begin position="20"/>
        <end position="159"/>
    </location>
</feature>
<dbReference type="OrthoDB" id="675330at2"/>
<evidence type="ECO:0000256" key="2">
    <source>
        <dbReference type="SAM" id="SignalP"/>
    </source>
</evidence>